<dbReference type="InterPro" id="IPR024079">
    <property type="entry name" value="MetalloPept_cat_dom_sf"/>
</dbReference>
<keyword evidence="6" id="KW-1185">Reference proteome</keyword>
<feature type="compositionally biased region" description="Low complexity" evidence="2">
    <location>
        <begin position="402"/>
        <end position="429"/>
    </location>
</feature>
<accession>A0A9N8HTR8</accession>
<feature type="binding site" evidence="1">
    <location>
        <position position="351"/>
    </location>
    <ligand>
        <name>Zn(2+)</name>
        <dbReference type="ChEBI" id="CHEBI:29105"/>
        <note>catalytic</note>
    </ligand>
</feature>
<keyword evidence="1" id="KW-0862">Zinc</keyword>
<feature type="active site" evidence="1">
    <location>
        <position position="342"/>
    </location>
</feature>
<dbReference type="GO" id="GO:0006508">
    <property type="term" value="P:proteolysis"/>
    <property type="evidence" value="ECO:0007669"/>
    <property type="project" value="InterPro"/>
</dbReference>
<feature type="binding site" evidence="1">
    <location>
        <position position="341"/>
    </location>
    <ligand>
        <name>Zn(2+)</name>
        <dbReference type="ChEBI" id="CHEBI:29105"/>
        <note>catalytic</note>
    </ligand>
</feature>
<dbReference type="SUPFAM" id="SSF55486">
    <property type="entry name" value="Metalloproteases ('zincins'), catalytic domain"/>
    <property type="match status" value="1"/>
</dbReference>
<name>A0A9N8HTR8_9STRA</name>
<evidence type="ECO:0000256" key="2">
    <source>
        <dbReference type="SAM" id="MobiDB-lite"/>
    </source>
</evidence>
<dbReference type="GO" id="GO:0004222">
    <property type="term" value="F:metalloendopeptidase activity"/>
    <property type="evidence" value="ECO:0007669"/>
    <property type="project" value="InterPro"/>
</dbReference>
<evidence type="ECO:0000313" key="6">
    <source>
        <dbReference type="Proteomes" id="UP001153069"/>
    </source>
</evidence>
<sequence length="558" mass="58060">MLVRLFYVVFAAATATTVLCSGPPSFVDIPSHVREKFARDNVLKPDVELPMFKTSAGFLLCDGRLVDMEGLEPSNVFSGTTCMMEDEQVPCPGSLVWKKVDDDATVVASMHPPPNDDQIESVQIVSAACGTEFFKEIAPGLMTKITSDAYDEEALSTFIYGTDDQSTRRLRATTAVSDDGRQLQSGCSTTKIIELALAFDSSFCANKGGFDNAMASLATTVEGVSALYEGTTCFTIDLVYVEGFCSPDTDPYKPFVDLNQSGCGNSGLLDMFQAFWNNNRQSVQRDLAHFIGGTGLECSDNGCVVGCAYVGVLCNNLGASYGVNYLTFSGNGALQNSLLAHEMGHNCGSNHDPTTSDKAYVMEPFVNSGADGFSSQSQTSFMGQNQACLTEASPPPAPTPLPTVSTPGPTPLPTVSTPGPTPLPTTAAPTPDPTPVPTTAAPAPEPTPVPTTAAPTPQPTPVPTTAAPTPQPTPVPTTAAPTAAPVSTPEPTPGPTPGPTANPTPMPTSSPTPGPTFAPVTPSPTSSCGSFGELCNVDADCCSNKCRGSSSRSTCKNN</sequence>
<evidence type="ECO:0000259" key="4">
    <source>
        <dbReference type="PROSITE" id="PS50215"/>
    </source>
</evidence>
<reference evidence="5" key="1">
    <citation type="submission" date="2020-06" db="EMBL/GenBank/DDBJ databases">
        <authorList>
            <consortium name="Plant Systems Biology data submission"/>
        </authorList>
    </citation>
    <scope>NUCLEOTIDE SEQUENCE</scope>
    <source>
        <strain evidence="5">D6</strain>
    </source>
</reference>
<dbReference type="PRINTS" id="PR01217">
    <property type="entry name" value="PRICHEXTENSN"/>
</dbReference>
<feature type="chain" id="PRO_5040221229" evidence="3">
    <location>
        <begin position="21"/>
        <end position="558"/>
    </location>
</feature>
<dbReference type="Gene3D" id="3.40.390.10">
    <property type="entry name" value="Collagenase (Catalytic Domain)"/>
    <property type="match status" value="1"/>
</dbReference>
<feature type="compositionally biased region" description="Pro residues" evidence="2">
    <location>
        <begin position="488"/>
        <end position="516"/>
    </location>
</feature>
<feature type="domain" description="Peptidase M12B" evidence="4">
    <location>
        <begin position="191"/>
        <end position="381"/>
    </location>
</feature>
<keyword evidence="1" id="KW-0479">Metal-binding</keyword>
<dbReference type="PROSITE" id="PS50215">
    <property type="entry name" value="ADAM_MEPRO"/>
    <property type="match status" value="1"/>
</dbReference>
<proteinExistence type="predicted"/>
<feature type="binding site" evidence="1">
    <location>
        <position position="345"/>
    </location>
    <ligand>
        <name>Zn(2+)</name>
        <dbReference type="ChEBI" id="CHEBI:29105"/>
        <note>catalytic</note>
    </ligand>
</feature>
<feature type="region of interest" description="Disordered" evidence="2">
    <location>
        <begin position="388"/>
        <end position="530"/>
    </location>
</feature>
<evidence type="ECO:0000313" key="5">
    <source>
        <dbReference type="EMBL" id="CAB9525132.1"/>
    </source>
</evidence>
<dbReference type="OrthoDB" id="5951731at2759"/>
<dbReference type="Proteomes" id="UP001153069">
    <property type="component" value="Unassembled WGS sequence"/>
</dbReference>
<evidence type="ECO:0000256" key="3">
    <source>
        <dbReference type="SAM" id="SignalP"/>
    </source>
</evidence>
<keyword evidence="3" id="KW-0732">Signal</keyword>
<evidence type="ECO:0000256" key="1">
    <source>
        <dbReference type="PROSITE-ProRule" id="PRU00276"/>
    </source>
</evidence>
<protein>
    <submittedName>
        <fullName evidence="5">Rhs element vgr protein</fullName>
    </submittedName>
</protein>
<comment type="caution">
    <text evidence="1">Lacks conserved residue(s) required for the propagation of feature annotation.</text>
</comment>
<feature type="signal peptide" evidence="3">
    <location>
        <begin position="1"/>
        <end position="20"/>
    </location>
</feature>
<dbReference type="PANTHER" id="PTHR11905">
    <property type="entry name" value="ADAM A DISINTEGRIN AND METALLOPROTEASE DOMAIN"/>
    <property type="match status" value="1"/>
</dbReference>
<dbReference type="AlphaFoldDB" id="A0A9N8HTR8"/>
<organism evidence="5 6">
    <name type="scientific">Seminavis robusta</name>
    <dbReference type="NCBI Taxonomy" id="568900"/>
    <lineage>
        <taxon>Eukaryota</taxon>
        <taxon>Sar</taxon>
        <taxon>Stramenopiles</taxon>
        <taxon>Ochrophyta</taxon>
        <taxon>Bacillariophyta</taxon>
        <taxon>Bacillariophyceae</taxon>
        <taxon>Bacillariophycidae</taxon>
        <taxon>Naviculales</taxon>
        <taxon>Naviculaceae</taxon>
        <taxon>Seminavis</taxon>
    </lineage>
</organism>
<dbReference type="EMBL" id="CAICTM010001632">
    <property type="protein sequence ID" value="CAB9525132.1"/>
    <property type="molecule type" value="Genomic_DNA"/>
</dbReference>
<comment type="caution">
    <text evidence="5">The sequence shown here is derived from an EMBL/GenBank/DDBJ whole genome shotgun (WGS) entry which is preliminary data.</text>
</comment>
<dbReference type="PANTHER" id="PTHR11905:SF159">
    <property type="entry name" value="ADAM METALLOPROTEASE"/>
    <property type="match status" value="1"/>
</dbReference>
<feature type="compositionally biased region" description="Low complexity" evidence="2">
    <location>
        <begin position="476"/>
        <end position="487"/>
    </location>
</feature>
<dbReference type="Pfam" id="PF13688">
    <property type="entry name" value="Reprolysin_5"/>
    <property type="match status" value="1"/>
</dbReference>
<dbReference type="InterPro" id="IPR001590">
    <property type="entry name" value="Peptidase_M12B"/>
</dbReference>
<dbReference type="GO" id="GO:0046872">
    <property type="term" value="F:metal ion binding"/>
    <property type="evidence" value="ECO:0007669"/>
    <property type="project" value="UniProtKB-KW"/>
</dbReference>
<gene>
    <name evidence="5" type="ORF">SEMRO_1634_G287470.1</name>
</gene>